<name>A0A7C4M0E2_UNCC3</name>
<proteinExistence type="predicted"/>
<dbReference type="SMART" id="SM00257">
    <property type="entry name" value="LysM"/>
    <property type="match status" value="2"/>
</dbReference>
<reference evidence="4" key="1">
    <citation type="journal article" date="2020" name="mSystems">
        <title>Genome- and Community-Level Interaction Insights into Carbon Utilization and Element Cycling Functions of Hydrothermarchaeota in Hydrothermal Sediment.</title>
        <authorList>
            <person name="Zhou Z."/>
            <person name="Liu Y."/>
            <person name="Xu W."/>
            <person name="Pan J."/>
            <person name="Luo Z.H."/>
            <person name="Li M."/>
        </authorList>
    </citation>
    <scope>NUCLEOTIDE SEQUENCE [LARGE SCALE GENOMIC DNA]</scope>
    <source>
        <strain evidence="4">SpSt-579</strain>
    </source>
</reference>
<evidence type="ECO:0000259" key="3">
    <source>
        <dbReference type="PROSITE" id="PS51782"/>
    </source>
</evidence>
<accession>A0A7C4M0E2</accession>
<dbReference type="PANTHER" id="PTHR33734">
    <property type="entry name" value="LYSM DOMAIN-CONTAINING GPI-ANCHORED PROTEIN 2"/>
    <property type="match status" value="1"/>
</dbReference>
<organism evidence="4">
    <name type="scientific">candidate division CPR3 bacterium</name>
    <dbReference type="NCBI Taxonomy" id="2268181"/>
    <lineage>
        <taxon>Bacteria</taxon>
        <taxon>Bacteria division CPR3</taxon>
    </lineage>
</organism>
<keyword evidence="2" id="KW-0812">Transmembrane</keyword>
<dbReference type="Pfam" id="PF01476">
    <property type="entry name" value="LysM"/>
    <property type="match status" value="2"/>
</dbReference>
<dbReference type="InterPro" id="IPR018392">
    <property type="entry name" value="LysM"/>
</dbReference>
<feature type="domain" description="LysM" evidence="3">
    <location>
        <begin position="169"/>
        <end position="213"/>
    </location>
</feature>
<comment type="caution">
    <text evidence="4">The sequence shown here is derived from an EMBL/GenBank/DDBJ whole genome shotgun (WGS) entry which is preliminary data.</text>
</comment>
<dbReference type="Gene3D" id="3.10.350.10">
    <property type="entry name" value="LysM domain"/>
    <property type="match status" value="2"/>
</dbReference>
<evidence type="ECO:0000256" key="1">
    <source>
        <dbReference type="SAM" id="MobiDB-lite"/>
    </source>
</evidence>
<dbReference type="CDD" id="cd00118">
    <property type="entry name" value="LysM"/>
    <property type="match status" value="2"/>
</dbReference>
<evidence type="ECO:0000256" key="2">
    <source>
        <dbReference type="SAM" id="Phobius"/>
    </source>
</evidence>
<feature type="transmembrane region" description="Helical" evidence="2">
    <location>
        <begin position="34"/>
        <end position="55"/>
    </location>
</feature>
<dbReference type="InterPro" id="IPR036779">
    <property type="entry name" value="LysM_dom_sf"/>
</dbReference>
<dbReference type="PROSITE" id="PS51782">
    <property type="entry name" value="LYSM"/>
    <property type="match status" value="2"/>
</dbReference>
<keyword evidence="2" id="KW-0472">Membrane</keyword>
<evidence type="ECO:0000313" key="4">
    <source>
        <dbReference type="EMBL" id="HGT70708.1"/>
    </source>
</evidence>
<feature type="domain" description="LysM" evidence="3">
    <location>
        <begin position="105"/>
        <end position="149"/>
    </location>
</feature>
<dbReference type="EMBL" id="DSYQ01000002">
    <property type="protein sequence ID" value="HGT70708.1"/>
    <property type="molecule type" value="Genomic_DNA"/>
</dbReference>
<gene>
    <name evidence="4" type="ORF">ENT43_00420</name>
</gene>
<dbReference type="AlphaFoldDB" id="A0A7C4M0E2"/>
<sequence length="217" mass="23587">MMKPNKNDFLDGLDSDRDWIHTEVLGQGRKKSNLLPIITFVLVLICFGMLAYISIKGGLSRQDLSNLDNMDDIKKEKQAESDAEKAAKEAAEAEAKKKTEEEKPYIYKVKAGDTLAGVAAEFNIDMKKIIEANELKEPYGLEIDQELKIPGVKAPAQESTAPAAPTEGTTYTVKAGDTLAGIGAELGVSYQEIMTLNGITDASKIEIGQVLKIPAKQ</sequence>
<feature type="region of interest" description="Disordered" evidence="1">
    <location>
        <begin position="76"/>
        <end position="96"/>
    </location>
</feature>
<keyword evidence="2" id="KW-1133">Transmembrane helix</keyword>
<protein>
    <submittedName>
        <fullName evidence="4">LysM peptidoglycan-binding domain-containing protein</fullName>
    </submittedName>
</protein>
<dbReference type="SUPFAM" id="SSF54106">
    <property type="entry name" value="LysM domain"/>
    <property type="match status" value="2"/>
</dbReference>
<dbReference type="PANTHER" id="PTHR33734:SF22">
    <property type="entry name" value="MEMBRANE-BOUND LYTIC MUREIN TRANSGLYCOSYLASE D"/>
    <property type="match status" value="1"/>
</dbReference>